<proteinExistence type="predicted"/>
<dbReference type="Proteomes" id="UP000249616">
    <property type="component" value="Chromosome"/>
</dbReference>
<organism evidence="2 3">
    <name type="scientific">Streptomyces cadmiisoli</name>
    <dbReference type="NCBI Taxonomy" id="2184053"/>
    <lineage>
        <taxon>Bacteria</taxon>
        <taxon>Bacillati</taxon>
        <taxon>Actinomycetota</taxon>
        <taxon>Actinomycetes</taxon>
        <taxon>Kitasatosporales</taxon>
        <taxon>Streptomycetaceae</taxon>
        <taxon>Streptomyces</taxon>
        <taxon>Streptomyces aurantiacus group</taxon>
    </lineage>
</organism>
<evidence type="ECO:0000313" key="2">
    <source>
        <dbReference type="EMBL" id="AWW36443.1"/>
    </source>
</evidence>
<dbReference type="PANTHER" id="PTHR30015:SF7">
    <property type="entry name" value="TYPE IV METHYL-DIRECTED RESTRICTION ENZYME ECOKMRR"/>
    <property type="match status" value="1"/>
</dbReference>
<evidence type="ECO:0000259" key="1">
    <source>
        <dbReference type="Pfam" id="PF04471"/>
    </source>
</evidence>
<dbReference type="InterPro" id="IPR011335">
    <property type="entry name" value="Restrct_endonuc-II-like"/>
</dbReference>
<dbReference type="PANTHER" id="PTHR30015">
    <property type="entry name" value="MRR RESTRICTION SYSTEM PROTEIN"/>
    <property type="match status" value="1"/>
</dbReference>
<gene>
    <name evidence="2" type="ORF">DN051_07145</name>
</gene>
<evidence type="ECO:0000313" key="3">
    <source>
        <dbReference type="Proteomes" id="UP000249616"/>
    </source>
</evidence>
<dbReference type="InterPro" id="IPR007560">
    <property type="entry name" value="Restrct_endonuc_IV_Mrr"/>
</dbReference>
<feature type="domain" description="Restriction endonuclease type IV Mrr" evidence="1">
    <location>
        <begin position="234"/>
        <end position="343"/>
    </location>
</feature>
<dbReference type="GO" id="GO:0015666">
    <property type="term" value="F:restriction endodeoxyribonuclease activity"/>
    <property type="evidence" value="ECO:0007669"/>
    <property type="project" value="TreeGrafter"/>
</dbReference>
<sequence length="364" mass="40549">MCSKCAAQDWSADRSLLEWLAELVGIRIGLAVTEVELARIVREAMLNFTISDYKQVNDAFGRYALERLGLRGAIAARDGVIPRVCAKVGDEELAARAIAFMMERVLRPGVVSKECAMPGEGSDLVVQAREGRYLAGVHIPQLEYGIRDVDGRECVAEALRLYGQEVADAVASVIDEMQFRAARSPIVLGVRRSWDGVLDLSELFSSESVMASYGRFFDQRFVNYLASNYDAVGSIHWRKFEGLVAEYFHRAGFQVEIGPGRNDNGVDIRVWEKSLATDVSPPTLLIQCKRVRREIDKVVVKALAADVEWEGAQQGLLVATADWSPGAREVVRTRSYRVAEVNRSAVWQWLEDMRATGNGLWYPA</sequence>
<dbReference type="GO" id="GO:0009307">
    <property type="term" value="P:DNA restriction-modification system"/>
    <property type="evidence" value="ECO:0007669"/>
    <property type="project" value="InterPro"/>
</dbReference>
<name>A0A2Z4IW99_9ACTN</name>
<reference evidence="2 3" key="1">
    <citation type="journal article" date="2019" name="Int. J. Syst. Evol. Microbiol.">
        <title>Streptomyces cadmiisoli sp. nov., a novel actinomycete isolated from cadmium-contaminated soil.</title>
        <authorList>
            <person name="Li K."/>
            <person name="Tang X."/>
            <person name="Zhao J."/>
            <person name="Guo Y."/>
            <person name="Tang Y."/>
            <person name="Gao J."/>
        </authorList>
    </citation>
    <scope>NUCLEOTIDE SEQUENCE [LARGE SCALE GENOMIC DNA]</scope>
    <source>
        <strain evidence="2 3">ZFG47</strain>
    </source>
</reference>
<dbReference type="EMBL" id="CP030073">
    <property type="protein sequence ID" value="AWW36443.1"/>
    <property type="molecule type" value="Genomic_DNA"/>
</dbReference>
<dbReference type="KEGG" id="scad:DN051_07145"/>
<dbReference type="GO" id="GO:0003677">
    <property type="term" value="F:DNA binding"/>
    <property type="evidence" value="ECO:0007669"/>
    <property type="project" value="InterPro"/>
</dbReference>
<dbReference type="Pfam" id="PF04471">
    <property type="entry name" value="Mrr_cat"/>
    <property type="match status" value="1"/>
</dbReference>
<keyword evidence="3" id="KW-1185">Reference proteome</keyword>
<dbReference type="SUPFAM" id="SSF52980">
    <property type="entry name" value="Restriction endonuclease-like"/>
    <property type="match status" value="1"/>
</dbReference>
<protein>
    <recommendedName>
        <fullName evidence="1">Restriction endonuclease type IV Mrr domain-containing protein</fullName>
    </recommendedName>
</protein>
<dbReference type="InterPro" id="IPR052906">
    <property type="entry name" value="Type_IV_Methyl-Rstrct_Enzyme"/>
</dbReference>
<accession>A0A2Z4IW99</accession>
<dbReference type="Gene3D" id="3.40.1350.10">
    <property type="match status" value="1"/>
</dbReference>
<dbReference type="InterPro" id="IPR011856">
    <property type="entry name" value="tRNA_endonuc-like_dom_sf"/>
</dbReference>
<dbReference type="AlphaFoldDB" id="A0A2Z4IW99"/>